<dbReference type="Gene3D" id="1.10.287.130">
    <property type="match status" value="1"/>
</dbReference>
<protein>
    <recommendedName>
        <fullName evidence="4">Stage 0 sporulation protein A homolog</fullName>
        <ecNumber evidence="3">2.7.13.3</ecNumber>
    </recommendedName>
</protein>
<dbReference type="InterPro" id="IPR036890">
    <property type="entry name" value="HATPase_C_sf"/>
</dbReference>
<dbReference type="Pfam" id="PF02518">
    <property type="entry name" value="HATPase_c"/>
    <property type="match status" value="1"/>
</dbReference>
<dbReference type="SMART" id="SM00448">
    <property type="entry name" value="REC"/>
    <property type="match status" value="1"/>
</dbReference>
<keyword evidence="7" id="KW-0418">Kinase</keyword>
<dbReference type="SUPFAM" id="SSF55874">
    <property type="entry name" value="ATPase domain of HSP90 chaperone/DNA topoisomerase II/histidine kinase"/>
    <property type="match status" value="1"/>
</dbReference>
<dbReference type="EC" id="2.7.13.3" evidence="3"/>
<dbReference type="EMBL" id="QRVL01000001">
    <property type="protein sequence ID" value="RGS42443.1"/>
    <property type="molecule type" value="Genomic_DNA"/>
</dbReference>
<dbReference type="PROSITE" id="PS50109">
    <property type="entry name" value="HIS_KIN"/>
    <property type="match status" value="1"/>
</dbReference>
<keyword evidence="5 10" id="KW-0597">Phosphoprotein</keyword>
<evidence type="ECO:0000256" key="9">
    <source>
        <dbReference type="ARBA" id="ARBA00024867"/>
    </source>
</evidence>
<dbReference type="SMART" id="SM00387">
    <property type="entry name" value="HATPase_c"/>
    <property type="match status" value="1"/>
</dbReference>
<dbReference type="AlphaFoldDB" id="A0A395VAM5"/>
<dbReference type="PANTHER" id="PTHR43047">
    <property type="entry name" value="TWO-COMPONENT HISTIDINE PROTEIN KINASE"/>
    <property type="match status" value="1"/>
</dbReference>
<feature type="domain" description="Histidine kinase" evidence="11">
    <location>
        <begin position="162"/>
        <end position="385"/>
    </location>
</feature>
<dbReference type="InterPro" id="IPR003594">
    <property type="entry name" value="HATPase_dom"/>
</dbReference>
<dbReference type="Gene3D" id="3.30.565.10">
    <property type="entry name" value="Histidine kinase-like ATPase, C-terminal domain"/>
    <property type="match status" value="1"/>
</dbReference>
<evidence type="ECO:0000259" key="11">
    <source>
        <dbReference type="PROSITE" id="PS50109"/>
    </source>
</evidence>
<evidence type="ECO:0000256" key="6">
    <source>
        <dbReference type="ARBA" id="ARBA00022679"/>
    </source>
</evidence>
<dbReference type="Gene3D" id="3.40.50.2300">
    <property type="match status" value="1"/>
</dbReference>
<evidence type="ECO:0000256" key="3">
    <source>
        <dbReference type="ARBA" id="ARBA00012438"/>
    </source>
</evidence>
<dbReference type="FunFam" id="3.30.565.10:FF:000006">
    <property type="entry name" value="Sensor histidine kinase WalK"/>
    <property type="match status" value="1"/>
</dbReference>
<sequence length="533" mass="60524">MGDAKSIKERGILEQVIKSELDFITYVDVHTGTFHVIVTNDDTDVTPPPEGDYTQVNAQMIPLYVHPKDREACAAALELPHILSELEQRDDLVVSYRLLCGEVYRRKELHISYQQDDRDTVVLVRRDVTESYEEEQRQQERLMSALFDARHANQEKNEFLERMSHEIRTPMNSIIGLTYLTREYVNNEKQVLENLDKISQSARFMLSFVDDILNLSQIESGNVALNSQKVVLDAFLEETVEEAMRQAAERRVHFAVDRRGSFDATYCFDAEKLERALSNILENAVKYTMPDGRVDFIVEHTGDDGENAGFRFEIRDTGVGMDEAFIPHMFEPFEQEDEGITTLNGGTGLGLPIARNIIEFMGGHIDAYSEKGKGSTFIVNVNLKRVRNSGEKLRGQGDVQAPDYDFTGKRALLVEDNEVNIEITRNILLHKNLQVDVAVNGEEGVTHFLSHEPGYYDVILMDIRMPVMDGLTATRKIRESGREDGKTVPIVAMTANVFEEDVRKSLDAGMDAHLSKPIEITQMYAVLDSMIYR</sequence>
<evidence type="ECO:0000256" key="1">
    <source>
        <dbReference type="ARBA" id="ARBA00000085"/>
    </source>
</evidence>
<comment type="catalytic activity">
    <reaction evidence="1">
        <text>ATP + protein L-histidine = ADP + protein N-phospho-L-histidine.</text>
        <dbReference type="EC" id="2.7.13.3"/>
    </reaction>
</comment>
<dbReference type="GO" id="GO:0016020">
    <property type="term" value="C:membrane"/>
    <property type="evidence" value="ECO:0007669"/>
    <property type="project" value="UniProtKB-SubCell"/>
</dbReference>
<dbReference type="SUPFAM" id="SSF52172">
    <property type="entry name" value="CheY-like"/>
    <property type="match status" value="1"/>
</dbReference>
<feature type="domain" description="Response regulatory" evidence="12">
    <location>
        <begin position="410"/>
        <end position="531"/>
    </location>
</feature>
<evidence type="ECO:0000256" key="5">
    <source>
        <dbReference type="ARBA" id="ARBA00022553"/>
    </source>
</evidence>
<comment type="caution">
    <text evidence="13">The sequence shown here is derived from an EMBL/GenBank/DDBJ whole genome shotgun (WGS) entry which is preliminary data.</text>
</comment>
<dbReference type="RefSeq" id="WP_118096675.1">
    <property type="nucleotide sequence ID" value="NZ_QRVL01000001.1"/>
</dbReference>
<dbReference type="CDD" id="cd17546">
    <property type="entry name" value="REC_hyHK_CKI1_RcsC-like"/>
    <property type="match status" value="1"/>
</dbReference>
<dbReference type="PROSITE" id="PS50110">
    <property type="entry name" value="RESPONSE_REGULATORY"/>
    <property type="match status" value="1"/>
</dbReference>
<dbReference type="GO" id="GO:0000155">
    <property type="term" value="F:phosphorelay sensor kinase activity"/>
    <property type="evidence" value="ECO:0007669"/>
    <property type="project" value="InterPro"/>
</dbReference>
<evidence type="ECO:0000256" key="4">
    <source>
        <dbReference type="ARBA" id="ARBA00018672"/>
    </source>
</evidence>
<evidence type="ECO:0000256" key="2">
    <source>
        <dbReference type="ARBA" id="ARBA00004370"/>
    </source>
</evidence>
<accession>A0A395VAM5</accession>
<keyword evidence="6" id="KW-0808">Transferase</keyword>
<evidence type="ECO:0000256" key="10">
    <source>
        <dbReference type="PROSITE-ProRule" id="PRU00169"/>
    </source>
</evidence>
<dbReference type="CDD" id="cd00082">
    <property type="entry name" value="HisKA"/>
    <property type="match status" value="1"/>
</dbReference>
<dbReference type="SMART" id="SM00388">
    <property type="entry name" value="HisKA"/>
    <property type="match status" value="1"/>
</dbReference>
<dbReference type="InterPro" id="IPR001789">
    <property type="entry name" value="Sig_transdc_resp-reg_receiver"/>
</dbReference>
<evidence type="ECO:0000259" key="12">
    <source>
        <dbReference type="PROSITE" id="PS50110"/>
    </source>
</evidence>
<name>A0A395VAM5_9FIRM</name>
<evidence type="ECO:0000256" key="7">
    <source>
        <dbReference type="ARBA" id="ARBA00022777"/>
    </source>
</evidence>
<dbReference type="Proteomes" id="UP000266172">
    <property type="component" value="Unassembled WGS sequence"/>
</dbReference>
<proteinExistence type="predicted"/>
<dbReference type="InterPro" id="IPR004358">
    <property type="entry name" value="Sig_transdc_His_kin-like_C"/>
</dbReference>
<dbReference type="Pfam" id="PF00512">
    <property type="entry name" value="HisKA"/>
    <property type="match status" value="1"/>
</dbReference>
<dbReference type="InterPro" id="IPR036097">
    <property type="entry name" value="HisK_dim/P_sf"/>
</dbReference>
<dbReference type="InterPro" id="IPR011006">
    <property type="entry name" value="CheY-like_superfamily"/>
</dbReference>
<dbReference type="Pfam" id="PF00072">
    <property type="entry name" value="Response_reg"/>
    <property type="match status" value="1"/>
</dbReference>
<reference evidence="13 14" key="1">
    <citation type="submission" date="2018-08" db="EMBL/GenBank/DDBJ databases">
        <title>A genome reference for cultivated species of the human gut microbiota.</title>
        <authorList>
            <person name="Zou Y."/>
            <person name="Xue W."/>
            <person name="Luo G."/>
        </authorList>
    </citation>
    <scope>NUCLEOTIDE SEQUENCE [LARGE SCALE GENOMIC DNA]</scope>
    <source>
        <strain evidence="13 14">AF22-12AC</strain>
    </source>
</reference>
<gene>
    <name evidence="13" type="ORF">DWX93_03735</name>
</gene>
<feature type="modified residue" description="4-aspartylphosphate" evidence="10">
    <location>
        <position position="462"/>
    </location>
</feature>
<comment type="function">
    <text evidence="9">May play the central regulatory role in sporulation. It may be an element of the effector pathway responsible for the activation of sporulation genes in response to nutritional stress. Spo0A may act in concert with spo0H (a sigma factor) to control the expression of some genes that are critical to the sporulation process.</text>
</comment>
<dbReference type="PRINTS" id="PR00344">
    <property type="entry name" value="BCTRLSENSOR"/>
</dbReference>
<evidence type="ECO:0000313" key="13">
    <source>
        <dbReference type="EMBL" id="RGS42443.1"/>
    </source>
</evidence>
<dbReference type="SUPFAM" id="SSF47384">
    <property type="entry name" value="Homodimeric domain of signal transducing histidine kinase"/>
    <property type="match status" value="1"/>
</dbReference>
<evidence type="ECO:0000313" key="14">
    <source>
        <dbReference type="Proteomes" id="UP000266172"/>
    </source>
</evidence>
<dbReference type="InterPro" id="IPR003661">
    <property type="entry name" value="HisK_dim/P_dom"/>
</dbReference>
<dbReference type="InterPro" id="IPR005467">
    <property type="entry name" value="His_kinase_dom"/>
</dbReference>
<evidence type="ECO:0000256" key="8">
    <source>
        <dbReference type="ARBA" id="ARBA00023012"/>
    </source>
</evidence>
<organism evidence="13 14">
    <name type="scientific">Roseburia hominis</name>
    <dbReference type="NCBI Taxonomy" id="301301"/>
    <lineage>
        <taxon>Bacteria</taxon>
        <taxon>Bacillati</taxon>
        <taxon>Bacillota</taxon>
        <taxon>Clostridia</taxon>
        <taxon>Lachnospirales</taxon>
        <taxon>Lachnospiraceae</taxon>
        <taxon>Roseburia</taxon>
    </lineage>
</organism>
<keyword evidence="8" id="KW-0902">Two-component regulatory system</keyword>
<comment type="subcellular location">
    <subcellularLocation>
        <location evidence="2">Membrane</location>
    </subcellularLocation>
</comment>